<feature type="domain" description="Diphthamide synthase" evidence="1">
    <location>
        <begin position="14"/>
        <end position="217"/>
    </location>
</feature>
<name>A0A150KWB7_9BACI</name>
<protein>
    <recommendedName>
        <fullName evidence="1">Diphthamide synthase domain-containing protein</fullName>
    </recommendedName>
</protein>
<dbReference type="GO" id="GO:0017183">
    <property type="term" value="P:protein histidyl modification to diphthamide"/>
    <property type="evidence" value="ECO:0007669"/>
    <property type="project" value="TreeGrafter"/>
</dbReference>
<dbReference type="InterPro" id="IPR002761">
    <property type="entry name" value="Diphthami_syn_dom"/>
</dbReference>
<dbReference type="AlphaFoldDB" id="A0A150KWB7"/>
<dbReference type="EMBL" id="LQYN01000064">
    <property type="protein sequence ID" value="KYD04119.1"/>
    <property type="molecule type" value="Genomic_DNA"/>
</dbReference>
<dbReference type="GO" id="GO:0017178">
    <property type="term" value="F:diphthine-ammonia ligase activity"/>
    <property type="evidence" value="ECO:0007669"/>
    <property type="project" value="TreeGrafter"/>
</dbReference>
<evidence type="ECO:0000313" key="2">
    <source>
        <dbReference type="EMBL" id="KYD04119.1"/>
    </source>
</evidence>
<dbReference type="InterPro" id="IPR030662">
    <property type="entry name" value="DPH6/MJ0570"/>
</dbReference>
<dbReference type="PANTHER" id="PTHR12196:SF2">
    <property type="entry name" value="DIPHTHINE--AMMONIA LIGASE"/>
    <property type="match status" value="1"/>
</dbReference>
<dbReference type="Gene3D" id="3.90.1490.10">
    <property type="entry name" value="putative n-type atp pyrophosphatase, domain 2"/>
    <property type="match status" value="1"/>
</dbReference>
<dbReference type="Proteomes" id="UP000075666">
    <property type="component" value="Unassembled WGS sequence"/>
</dbReference>
<dbReference type="PATRIC" id="fig|46224.3.peg.3401"/>
<dbReference type="InterPro" id="IPR014729">
    <property type="entry name" value="Rossmann-like_a/b/a_fold"/>
</dbReference>
<gene>
    <name evidence="2" type="ORF">B4102_3317</name>
</gene>
<dbReference type="NCBIfam" id="TIGR00290">
    <property type="entry name" value="MJ0570_dom"/>
    <property type="match status" value="1"/>
</dbReference>
<evidence type="ECO:0000313" key="3">
    <source>
        <dbReference type="Proteomes" id="UP000075666"/>
    </source>
</evidence>
<evidence type="ECO:0000259" key="1">
    <source>
        <dbReference type="Pfam" id="PF01902"/>
    </source>
</evidence>
<dbReference type="CDD" id="cd01994">
    <property type="entry name" value="AANH_PF0828-like"/>
    <property type="match status" value="1"/>
</dbReference>
<dbReference type="STRING" id="46224.B4102_3317"/>
<keyword evidence="3" id="KW-1185">Reference proteome</keyword>
<organism evidence="2 3">
    <name type="scientific">Heyndrickxia sporothermodurans</name>
    <dbReference type="NCBI Taxonomy" id="46224"/>
    <lineage>
        <taxon>Bacteria</taxon>
        <taxon>Bacillati</taxon>
        <taxon>Bacillota</taxon>
        <taxon>Bacilli</taxon>
        <taxon>Bacillales</taxon>
        <taxon>Bacillaceae</taxon>
        <taxon>Heyndrickxia</taxon>
    </lineage>
</organism>
<comment type="caution">
    <text evidence="2">The sequence shown here is derived from an EMBL/GenBank/DDBJ whole genome shotgun (WGS) entry which is preliminary data.</text>
</comment>
<proteinExistence type="predicted"/>
<dbReference type="SUPFAM" id="SSF52402">
    <property type="entry name" value="Adenine nucleotide alpha hydrolases-like"/>
    <property type="match status" value="1"/>
</dbReference>
<accession>A0A150KWB7</accession>
<reference evidence="2 3" key="1">
    <citation type="submission" date="2016-01" db="EMBL/GenBank/DDBJ databases">
        <title>Genome Sequences of Twelve Sporeforming Bacillus Species Isolated from Foods.</title>
        <authorList>
            <person name="Berendsen E.M."/>
            <person name="Wells-Bennik M.H."/>
            <person name="Krawcyk A.O."/>
            <person name="De Jong A."/>
            <person name="Holsappel S."/>
            <person name="Eijlander R.T."/>
            <person name="Kuipers O.P."/>
        </authorList>
    </citation>
    <scope>NUCLEOTIDE SEQUENCE [LARGE SCALE GENOMIC DNA]</scope>
    <source>
        <strain evidence="2 3">B4102</strain>
    </source>
</reference>
<dbReference type="Pfam" id="PF01902">
    <property type="entry name" value="Diphthami_syn_2"/>
    <property type="match status" value="1"/>
</dbReference>
<sequence length="231" mass="26482">MLNFIEGVMILRKRIALSWSGGKDSCQALDELVKQGYEIACLVTTAPKETGLTFAHGERIELIEAQARSLRIPVNIIHCSFDSYTDDFHREILKLKEIYQLDAIAFGDLYLNGHREWGEKLAEGAEIEALYPLWMKQEDAVGALSTFIDTGYQAIVIRTMHNQLPDNWLGKRVDKEFWKEIQKYDVCPMGESGEYHTFVFDGPLFHEKINVRTGSKIVQDYSTKLEVFLNN</sequence>
<dbReference type="PANTHER" id="PTHR12196">
    <property type="entry name" value="DOMAIN OF UNKNOWN FUNCTION 71 DUF71 -CONTAINING PROTEIN"/>
    <property type="match status" value="1"/>
</dbReference>
<dbReference type="Gene3D" id="3.40.50.620">
    <property type="entry name" value="HUPs"/>
    <property type="match status" value="1"/>
</dbReference>